<protein>
    <recommendedName>
        <fullName evidence="2">DUF7918 domain-containing protein</fullName>
    </recommendedName>
</protein>
<organism evidence="3 4">
    <name type="scientific">Aaosphaeria arxii CBS 175.79</name>
    <dbReference type="NCBI Taxonomy" id="1450172"/>
    <lineage>
        <taxon>Eukaryota</taxon>
        <taxon>Fungi</taxon>
        <taxon>Dikarya</taxon>
        <taxon>Ascomycota</taxon>
        <taxon>Pezizomycotina</taxon>
        <taxon>Dothideomycetes</taxon>
        <taxon>Pleosporomycetidae</taxon>
        <taxon>Pleosporales</taxon>
        <taxon>Pleosporales incertae sedis</taxon>
        <taxon>Aaosphaeria</taxon>
    </lineage>
</organism>
<dbReference type="AlphaFoldDB" id="A0A6A5XL98"/>
<keyword evidence="4" id="KW-1185">Reference proteome</keyword>
<dbReference type="GeneID" id="54291414"/>
<dbReference type="InterPro" id="IPR057678">
    <property type="entry name" value="DUF7918"/>
</dbReference>
<sequence length="326" mass="36765">MAILRGGRGRIGLEVEVLVDSNPAKEFDEKNDEETPERTVTKYIEAVTDAKFEIRYELTNHRYTRHGVLFELHIDGQKVESCIHRNSRIGRELVTICKGARVRSNRTFVLREFHFSELATDKTRPHLQDPGVLEQIGTISVKFYLIKRIGKSGRSSRRSTTGTTTLTERQQIPESDLKGQSLSHFGGFGPALPTGKFGSLGVRYVDSERKPFGTFNFYYRSLASLKALEIVPRSPSPVPPPSGPRPYQNMTQAELVEIVRTQEKQLEAIRAAMGQTVITVPKIEPRANPTPKREMVNEDELSLLSVERAKGRRQVPGESHEVIELD</sequence>
<dbReference type="Proteomes" id="UP000799778">
    <property type="component" value="Unassembled WGS sequence"/>
</dbReference>
<dbReference type="PANTHER" id="PTHR36223">
    <property type="entry name" value="BETA-LACTAMASE-TYPE TRANSPEPTIDASE FOLD DOMAIN CONTAINING PROTEIN"/>
    <property type="match status" value="1"/>
</dbReference>
<accession>A0A6A5XL98</accession>
<feature type="region of interest" description="Disordered" evidence="1">
    <location>
        <begin position="153"/>
        <end position="173"/>
    </location>
</feature>
<evidence type="ECO:0000313" key="4">
    <source>
        <dbReference type="Proteomes" id="UP000799778"/>
    </source>
</evidence>
<dbReference type="OrthoDB" id="3364132at2759"/>
<dbReference type="PANTHER" id="PTHR36223:SF1">
    <property type="entry name" value="TRANSCRIPTION ELONGATION FACTOR EAF N-TERMINAL DOMAIN-CONTAINING PROTEIN"/>
    <property type="match status" value="1"/>
</dbReference>
<evidence type="ECO:0000313" key="3">
    <source>
        <dbReference type="EMBL" id="KAF2013666.1"/>
    </source>
</evidence>
<dbReference type="EMBL" id="ML978071">
    <property type="protein sequence ID" value="KAF2013666.1"/>
    <property type="molecule type" value="Genomic_DNA"/>
</dbReference>
<evidence type="ECO:0000256" key="1">
    <source>
        <dbReference type="SAM" id="MobiDB-lite"/>
    </source>
</evidence>
<name>A0A6A5XL98_9PLEO</name>
<feature type="domain" description="DUF7918" evidence="2">
    <location>
        <begin position="12"/>
        <end position="234"/>
    </location>
</feature>
<dbReference type="RefSeq" id="XP_033382005.1">
    <property type="nucleotide sequence ID" value="XM_033534017.1"/>
</dbReference>
<reference evidence="3" key="1">
    <citation type="journal article" date="2020" name="Stud. Mycol.">
        <title>101 Dothideomycetes genomes: a test case for predicting lifestyles and emergence of pathogens.</title>
        <authorList>
            <person name="Haridas S."/>
            <person name="Albert R."/>
            <person name="Binder M."/>
            <person name="Bloem J."/>
            <person name="Labutti K."/>
            <person name="Salamov A."/>
            <person name="Andreopoulos B."/>
            <person name="Baker S."/>
            <person name="Barry K."/>
            <person name="Bills G."/>
            <person name="Bluhm B."/>
            <person name="Cannon C."/>
            <person name="Castanera R."/>
            <person name="Culley D."/>
            <person name="Daum C."/>
            <person name="Ezra D."/>
            <person name="Gonzalez J."/>
            <person name="Henrissat B."/>
            <person name="Kuo A."/>
            <person name="Liang C."/>
            <person name="Lipzen A."/>
            <person name="Lutzoni F."/>
            <person name="Magnuson J."/>
            <person name="Mondo S."/>
            <person name="Nolan M."/>
            <person name="Ohm R."/>
            <person name="Pangilinan J."/>
            <person name="Park H.-J."/>
            <person name="Ramirez L."/>
            <person name="Alfaro M."/>
            <person name="Sun H."/>
            <person name="Tritt A."/>
            <person name="Yoshinaga Y."/>
            <person name="Zwiers L.-H."/>
            <person name="Turgeon B."/>
            <person name="Goodwin S."/>
            <person name="Spatafora J."/>
            <person name="Crous P."/>
            <person name="Grigoriev I."/>
        </authorList>
    </citation>
    <scope>NUCLEOTIDE SEQUENCE</scope>
    <source>
        <strain evidence="3">CBS 175.79</strain>
    </source>
</reference>
<proteinExistence type="predicted"/>
<gene>
    <name evidence="3" type="ORF">BU24DRAFT_494099</name>
</gene>
<dbReference type="Pfam" id="PF25534">
    <property type="entry name" value="DUF7918"/>
    <property type="match status" value="1"/>
</dbReference>
<evidence type="ECO:0000259" key="2">
    <source>
        <dbReference type="Pfam" id="PF25534"/>
    </source>
</evidence>